<organism evidence="1 2">
    <name type="scientific">Paraphoma chrysanthemicola</name>
    <dbReference type="NCBI Taxonomy" id="798071"/>
    <lineage>
        <taxon>Eukaryota</taxon>
        <taxon>Fungi</taxon>
        <taxon>Dikarya</taxon>
        <taxon>Ascomycota</taxon>
        <taxon>Pezizomycotina</taxon>
        <taxon>Dothideomycetes</taxon>
        <taxon>Pleosporomycetidae</taxon>
        <taxon>Pleosporales</taxon>
        <taxon>Pleosporineae</taxon>
        <taxon>Phaeosphaeriaceae</taxon>
        <taxon>Paraphoma</taxon>
    </lineage>
</organism>
<name>A0A8K0VSF6_9PLEO</name>
<proteinExistence type="predicted"/>
<keyword evidence="2" id="KW-1185">Reference proteome</keyword>
<accession>A0A8K0VSF6</accession>
<evidence type="ECO:0000313" key="2">
    <source>
        <dbReference type="Proteomes" id="UP000813461"/>
    </source>
</evidence>
<dbReference type="AlphaFoldDB" id="A0A8K0VSF6"/>
<reference evidence="1" key="1">
    <citation type="journal article" date="2021" name="Nat. Commun.">
        <title>Genetic determinants of endophytism in the Arabidopsis root mycobiome.</title>
        <authorList>
            <person name="Mesny F."/>
            <person name="Miyauchi S."/>
            <person name="Thiergart T."/>
            <person name="Pickel B."/>
            <person name="Atanasova L."/>
            <person name="Karlsson M."/>
            <person name="Huettel B."/>
            <person name="Barry K.W."/>
            <person name="Haridas S."/>
            <person name="Chen C."/>
            <person name="Bauer D."/>
            <person name="Andreopoulos W."/>
            <person name="Pangilinan J."/>
            <person name="LaButti K."/>
            <person name="Riley R."/>
            <person name="Lipzen A."/>
            <person name="Clum A."/>
            <person name="Drula E."/>
            <person name="Henrissat B."/>
            <person name="Kohler A."/>
            <person name="Grigoriev I.V."/>
            <person name="Martin F.M."/>
            <person name="Hacquard S."/>
        </authorList>
    </citation>
    <scope>NUCLEOTIDE SEQUENCE</scope>
    <source>
        <strain evidence="1">MPI-SDFR-AT-0120</strain>
    </source>
</reference>
<dbReference type="EMBL" id="JAGMVJ010000031">
    <property type="protein sequence ID" value="KAH7068675.1"/>
    <property type="molecule type" value="Genomic_DNA"/>
</dbReference>
<dbReference type="Proteomes" id="UP000813461">
    <property type="component" value="Unassembled WGS sequence"/>
</dbReference>
<dbReference type="OrthoDB" id="3692874at2759"/>
<sequence length="160" mass="17705">MLYVRSHPLHFKNNCLSQILRIEIVYRFHEISPSPPEMFAHSYSALLTTLLLLTLSSTTLASPPQALTQRDSTVAIIGTFADARCTAGQKDWSDGVAKMPGVGKCHELPGEGVKMWWAKKGCFVLMFPGDRTCSVDPTTVTVTDKCVDTKGYLSWTAYCQ</sequence>
<gene>
    <name evidence="1" type="ORF">FB567DRAFT_540956</name>
</gene>
<evidence type="ECO:0000313" key="1">
    <source>
        <dbReference type="EMBL" id="KAH7068675.1"/>
    </source>
</evidence>
<protein>
    <submittedName>
        <fullName evidence="1">Uncharacterized protein</fullName>
    </submittedName>
</protein>
<comment type="caution">
    <text evidence="1">The sequence shown here is derived from an EMBL/GenBank/DDBJ whole genome shotgun (WGS) entry which is preliminary data.</text>
</comment>